<feature type="region of interest" description="Disordered" evidence="1">
    <location>
        <begin position="245"/>
        <end position="267"/>
    </location>
</feature>
<proteinExistence type="predicted"/>
<dbReference type="GeneID" id="85367204"/>
<organism evidence="2 3">
    <name type="scientific">Armillaria tabescens</name>
    <name type="common">Ringless honey mushroom</name>
    <name type="synonym">Agaricus tabescens</name>
    <dbReference type="NCBI Taxonomy" id="1929756"/>
    <lineage>
        <taxon>Eukaryota</taxon>
        <taxon>Fungi</taxon>
        <taxon>Dikarya</taxon>
        <taxon>Basidiomycota</taxon>
        <taxon>Agaricomycotina</taxon>
        <taxon>Agaricomycetes</taxon>
        <taxon>Agaricomycetidae</taxon>
        <taxon>Agaricales</taxon>
        <taxon>Marasmiineae</taxon>
        <taxon>Physalacriaceae</taxon>
        <taxon>Desarmillaria</taxon>
    </lineage>
</organism>
<keyword evidence="3" id="KW-1185">Reference proteome</keyword>
<evidence type="ECO:0000313" key="3">
    <source>
        <dbReference type="Proteomes" id="UP001175211"/>
    </source>
</evidence>
<sequence>MCLTRSPPMTPPLSGPRSCTNPTKIQNLSGIPGKRVLEETPTETLSLYLDRTSYTMATILLLAETDKIVRRKDVGRTVLHCLHGLHSIETALSIFHSFISGSYNHAPCSDVLAMFDPHVGDCACHMRAQMLWDLIEDVSSSPEKRRFLEQAVQLLRENRVKTAILLQKLAKTNGNTGPLGFASIITLSDIFQKIGFRAFMTLVDANSNSSGTNTPAAEVPFVGPGTDSEGNALSGLDAIVDKSFSPVESPSSDTSESSSSPNRSHRSITVDVSWDPADAWSIVRFLTFSHLLSIPKRVIFKPGPPAGMIIRVEPLLSYTETEAALDALNLVESVSLSSLIRPGDRAKKTTLVNECETMQVYISQMSVNWMKKATVALSLSPAAQRLCGNYAVPNTRQVACVSSYISILPVRVAWLTKGVPILVAIERFCSDGYHIILHRVTRNPDAWDEYKSVKDQNITAIGHANWFDVTPVSHDEIISSPWAGQPHIVLIAVSTDGDLEDFYGRLTHDNPSCPGTSQPHNGPCQEIENYTNIIEKANFSQLLMLLFGQHEQFPFPLRSQQDGYAYVADCIRSELGEEARRLFMKACLEAYEYGTGRSTRTYSFQHVYLELPGVVGRQVKSMLDRKEKPLLGFGRELSR</sequence>
<name>A0AA39NQG9_ARMTA</name>
<protein>
    <submittedName>
        <fullName evidence="2">Uncharacterized protein</fullName>
    </submittedName>
</protein>
<dbReference type="RefSeq" id="XP_060339780.1">
    <property type="nucleotide sequence ID" value="XM_060483656.1"/>
</dbReference>
<evidence type="ECO:0000256" key="1">
    <source>
        <dbReference type="SAM" id="MobiDB-lite"/>
    </source>
</evidence>
<gene>
    <name evidence="2" type="ORF">EV420DRAFT_83557</name>
</gene>
<feature type="region of interest" description="Disordered" evidence="1">
    <location>
        <begin position="1"/>
        <end position="21"/>
    </location>
</feature>
<dbReference type="AlphaFoldDB" id="A0AA39NQG9"/>
<dbReference type="EMBL" id="JAUEPS010000001">
    <property type="protein sequence ID" value="KAK0469987.1"/>
    <property type="molecule type" value="Genomic_DNA"/>
</dbReference>
<dbReference type="Proteomes" id="UP001175211">
    <property type="component" value="Unassembled WGS sequence"/>
</dbReference>
<evidence type="ECO:0000313" key="2">
    <source>
        <dbReference type="EMBL" id="KAK0469987.1"/>
    </source>
</evidence>
<accession>A0AA39NQG9</accession>
<feature type="compositionally biased region" description="Low complexity" evidence="1">
    <location>
        <begin position="245"/>
        <end position="262"/>
    </location>
</feature>
<reference evidence="2" key="1">
    <citation type="submission" date="2023-06" db="EMBL/GenBank/DDBJ databases">
        <authorList>
            <consortium name="Lawrence Berkeley National Laboratory"/>
            <person name="Ahrendt S."/>
            <person name="Sahu N."/>
            <person name="Indic B."/>
            <person name="Wong-Bajracharya J."/>
            <person name="Merenyi Z."/>
            <person name="Ke H.-M."/>
            <person name="Monk M."/>
            <person name="Kocsube S."/>
            <person name="Drula E."/>
            <person name="Lipzen A."/>
            <person name="Balint B."/>
            <person name="Henrissat B."/>
            <person name="Andreopoulos B."/>
            <person name="Martin F.M."/>
            <person name="Harder C.B."/>
            <person name="Rigling D."/>
            <person name="Ford K.L."/>
            <person name="Foster G.D."/>
            <person name="Pangilinan J."/>
            <person name="Papanicolaou A."/>
            <person name="Barry K."/>
            <person name="LaButti K."/>
            <person name="Viragh M."/>
            <person name="Koriabine M."/>
            <person name="Yan M."/>
            <person name="Riley R."/>
            <person name="Champramary S."/>
            <person name="Plett K.L."/>
            <person name="Tsai I.J."/>
            <person name="Slot J."/>
            <person name="Sipos G."/>
            <person name="Plett J."/>
            <person name="Nagy L.G."/>
            <person name="Grigoriev I.V."/>
        </authorList>
    </citation>
    <scope>NUCLEOTIDE SEQUENCE</scope>
    <source>
        <strain evidence="2">CCBAS 213</strain>
    </source>
</reference>
<comment type="caution">
    <text evidence="2">The sequence shown here is derived from an EMBL/GenBank/DDBJ whole genome shotgun (WGS) entry which is preliminary data.</text>
</comment>